<evidence type="ECO:0008006" key="3">
    <source>
        <dbReference type="Google" id="ProtNLM"/>
    </source>
</evidence>
<sequence>MSNVIDLVDQIHFLGEQATGTSNVLQCVWVYDRTIDVDGVLRFHHHLERGRLARRIERSPVPCGRHRWVTPGRSSGLEVGRARSRAEFDAWLDEQASTPLDCEHGPEWHLAVLPFAEGGAGVSLVISHCLTDGVGLCEALADAADGLDDVITWPAAQSRSRWRALREDSRQTMRDIPAISRAITAGARTLLRSQSHDGSGTPAPDETPPPFVGTDELVTLPTATVFVDAQDWYGRAQTLRGTGNALLVGLAARLAHRMGRVAADGSAVVAIPVNDRVPGDTRANAITGIDITVDPLSAATDLQEIRAATKHALIHRQEVPDERFALLPIVPLLPKWLAKRMIGLAVGNTTTASSNLGVVNPATNRPDGTDADYFAMKMRYPSMTKATMHHTGGLLSLLSGITHGRVFVSVVAYQPGNMTDELQQMISDTLSDFSLTCTTNWRSPEFVAAG</sequence>
<organism evidence="1 2">
    <name type="scientific">Mycobacterium colombiense</name>
    <dbReference type="NCBI Taxonomy" id="339268"/>
    <lineage>
        <taxon>Bacteria</taxon>
        <taxon>Bacillati</taxon>
        <taxon>Actinomycetota</taxon>
        <taxon>Actinomycetes</taxon>
        <taxon>Mycobacteriales</taxon>
        <taxon>Mycobacteriaceae</taxon>
        <taxon>Mycobacterium</taxon>
        <taxon>Mycobacterium avium complex (MAC)</taxon>
    </lineage>
</organism>
<dbReference type="InterPro" id="IPR023213">
    <property type="entry name" value="CAT-like_dom_sf"/>
</dbReference>
<evidence type="ECO:0000313" key="2">
    <source>
        <dbReference type="Proteomes" id="UP000250347"/>
    </source>
</evidence>
<dbReference type="Gene3D" id="3.30.559.10">
    <property type="entry name" value="Chloramphenicol acetyltransferase-like domain"/>
    <property type="match status" value="1"/>
</dbReference>
<comment type="caution">
    <text evidence="1">The sequence shown here is derived from an EMBL/GenBank/DDBJ whole genome shotgun (WGS) entry which is preliminary data.</text>
</comment>
<proteinExistence type="predicted"/>
<dbReference type="AlphaFoldDB" id="A0A329KMZ5"/>
<gene>
    <name evidence="1" type="ORF">DQP58_16635</name>
</gene>
<reference evidence="1 2" key="1">
    <citation type="submission" date="2018-06" db="EMBL/GenBank/DDBJ databases">
        <title>NTM in soil in Japan.</title>
        <authorList>
            <person name="Ohya K."/>
        </authorList>
    </citation>
    <scope>NUCLEOTIDE SEQUENCE [LARGE SCALE GENOMIC DNA]</scope>
    <source>
        <strain evidence="1 2">GF76</strain>
    </source>
</reference>
<dbReference type="Proteomes" id="UP000250347">
    <property type="component" value="Unassembled WGS sequence"/>
</dbReference>
<evidence type="ECO:0000313" key="1">
    <source>
        <dbReference type="EMBL" id="RAU93346.1"/>
    </source>
</evidence>
<dbReference type="EMBL" id="QMEU01000052">
    <property type="protein sequence ID" value="RAU93346.1"/>
    <property type="molecule type" value="Genomic_DNA"/>
</dbReference>
<dbReference type="SUPFAM" id="SSF52777">
    <property type="entry name" value="CoA-dependent acyltransferases"/>
    <property type="match status" value="1"/>
</dbReference>
<name>A0A329KMZ5_9MYCO</name>
<protein>
    <recommendedName>
        <fullName evidence="3">Diacylglycerol O-acyltransferase</fullName>
    </recommendedName>
</protein>
<dbReference type="RefSeq" id="WP_112709396.1">
    <property type="nucleotide sequence ID" value="NZ_QMEU01000052.1"/>
</dbReference>
<accession>A0A329KMZ5</accession>